<feature type="region of interest" description="Disordered" evidence="3">
    <location>
        <begin position="470"/>
        <end position="501"/>
    </location>
</feature>
<sequence>MASQSRAGTDAPSVLLISTDHWPAHLLAGAGHPAVRTPTLDSLAGAGVRFTNAYAECPVCIPARRTLMTGATTRTHGDRVFKVQEPMPQLPTVAQTFRDAGYQAYAVGKLHVFPQRDRIGFDDVILAEEGRPILGAIDDYELWLGEEGHPGRSFAHGMSNNEYSYRPWHLSEETHVTNWATDQMCRMIRRRDPTRPGFWFLSYCHPHPPLVPLEWYYNIYRDVDIPLPHQAAWSQDFDNLPYALQMIQTRYGTSFSDEELQGIHRAFYALCTHIDHQLRRVIGTLREEKLLDNTIICFTSDHGDMLGQHGLWAKRLYYEQSANIPMLLLGPVNDERTPAGTQDDRLVGWQDVMPTLLDLAGIPIPETVEGVSMVGESRRPYLFGEVGEGPMATRMIRQDQYKLIYYPTGNRFQLFDLDADPQELNDLSETDSHAALRQRLTALLVDELYGNDEEWLQEGELVGLPDKEWQPVKNRELSGQRGLHWPPPPPDLSGRQVGMPG</sequence>
<dbReference type="Gene3D" id="3.40.720.10">
    <property type="entry name" value="Alkaline Phosphatase, subunit A"/>
    <property type="match status" value="1"/>
</dbReference>
<feature type="domain" description="Sulfatase N-terminal" evidence="4">
    <location>
        <begin position="12"/>
        <end position="362"/>
    </location>
</feature>
<dbReference type="PANTHER" id="PTHR45953:SF1">
    <property type="entry name" value="IDURONATE 2-SULFATASE"/>
    <property type="match status" value="1"/>
</dbReference>
<keyword evidence="2 5" id="KW-0378">Hydrolase</keyword>
<dbReference type="EMBL" id="VXRG01000160">
    <property type="protein sequence ID" value="MXY95564.1"/>
    <property type="molecule type" value="Genomic_DNA"/>
</dbReference>
<accession>A0A6B0YWV3</accession>
<evidence type="ECO:0000256" key="1">
    <source>
        <dbReference type="ARBA" id="ARBA00022723"/>
    </source>
</evidence>
<dbReference type="Pfam" id="PF00884">
    <property type="entry name" value="Sulfatase"/>
    <property type="match status" value="1"/>
</dbReference>
<gene>
    <name evidence="5" type="ORF">F4Y42_19175</name>
</gene>
<comment type="caution">
    <text evidence="5">The sequence shown here is derived from an EMBL/GenBank/DDBJ whole genome shotgun (WGS) entry which is preliminary data.</text>
</comment>
<protein>
    <submittedName>
        <fullName evidence="5">Sulfatase-like hydrolase/transferase</fullName>
    </submittedName>
</protein>
<dbReference type="PANTHER" id="PTHR45953">
    <property type="entry name" value="IDURONATE 2-SULFATASE"/>
    <property type="match status" value="1"/>
</dbReference>
<name>A0A6B0YWV3_9CHLR</name>
<reference evidence="5" key="1">
    <citation type="submission" date="2019-09" db="EMBL/GenBank/DDBJ databases">
        <title>Characterisation of the sponge microbiome using genome-centric metagenomics.</title>
        <authorList>
            <person name="Engelberts J.P."/>
            <person name="Robbins S.J."/>
            <person name="De Goeij J.M."/>
            <person name="Aranda M."/>
            <person name="Bell S.C."/>
            <person name="Webster N.S."/>
        </authorList>
    </citation>
    <scope>NUCLEOTIDE SEQUENCE</scope>
    <source>
        <strain evidence="5">SB0664_bin_27</strain>
    </source>
</reference>
<keyword evidence="5" id="KW-0808">Transferase</keyword>
<dbReference type="InterPro" id="IPR000917">
    <property type="entry name" value="Sulfatase_N"/>
</dbReference>
<keyword evidence="1" id="KW-0479">Metal-binding</keyword>
<dbReference type="GO" id="GO:0046872">
    <property type="term" value="F:metal ion binding"/>
    <property type="evidence" value="ECO:0007669"/>
    <property type="project" value="UniProtKB-KW"/>
</dbReference>
<evidence type="ECO:0000259" key="4">
    <source>
        <dbReference type="Pfam" id="PF00884"/>
    </source>
</evidence>
<dbReference type="GO" id="GO:0016740">
    <property type="term" value="F:transferase activity"/>
    <property type="evidence" value="ECO:0007669"/>
    <property type="project" value="UniProtKB-KW"/>
</dbReference>
<dbReference type="AlphaFoldDB" id="A0A6B0YWV3"/>
<dbReference type="InterPro" id="IPR017850">
    <property type="entry name" value="Alkaline_phosphatase_core_sf"/>
</dbReference>
<evidence type="ECO:0000313" key="5">
    <source>
        <dbReference type="EMBL" id="MXY95564.1"/>
    </source>
</evidence>
<dbReference type="GO" id="GO:0005737">
    <property type="term" value="C:cytoplasm"/>
    <property type="evidence" value="ECO:0007669"/>
    <property type="project" value="TreeGrafter"/>
</dbReference>
<dbReference type="SUPFAM" id="SSF53649">
    <property type="entry name" value="Alkaline phosphatase-like"/>
    <property type="match status" value="1"/>
</dbReference>
<organism evidence="5">
    <name type="scientific">Caldilineaceae bacterium SB0664_bin_27</name>
    <dbReference type="NCBI Taxonomy" id="2605260"/>
    <lineage>
        <taxon>Bacteria</taxon>
        <taxon>Bacillati</taxon>
        <taxon>Chloroflexota</taxon>
        <taxon>Caldilineae</taxon>
        <taxon>Caldilineales</taxon>
        <taxon>Caldilineaceae</taxon>
    </lineage>
</organism>
<evidence type="ECO:0000256" key="2">
    <source>
        <dbReference type="ARBA" id="ARBA00022801"/>
    </source>
</evidence>
<proteinExistence type="predicted"/>
<dbReference type="GO" id="GO:0008484">
    <property type="term" value="F:sulfuric ester hydrolase activity"/>
    <property type="evidence" value="ECO:0007669"/>
    <property type="project" value="TreeGrafter"/>
</dbReference>
<evidence type="ECO:0000256" key="3">
    <source>
        <dbReference type="SAM" id="MobiDB-lite"/>
    </source>
</evidence>